<proteinExistence type="predicted"/>
<evidence type="ECO:0000313" key="1">
    <source>
        <dbReference type="EMBL" id="GAK95906.1"/>
    </source>
</evidence>
<dbReference type="STRING" id="319236.BST91_11305"/>
<reference evidence="1" key="1">
    <citation type="journal article" date="2014" name="Genome Announc.">
        <title>Draft Genome Sequences of Marine Flavobacterium Nonlabens Strains NR17, NR24, NR27, NR32, NR33, and Ara13.</title>
        <authorList>
            <person name="Nakanishi M."/>
            <person name="Meirelles P."/>
            <person name="Suzuki R."/>
            <person name="Takatani N."/>
            <person name="Mino S."/>
            <person name="Suda W."/>
            <person name="Oshima K."/>
            <person name="Hattori M."/>
            <person name="Ohkuma M."/>
            <person name="Hosokawa M."/>
            <person name="Miyashita K."/>
            <person name="Thompson F.L."/>
            <person name="Niwa A."/>
            <person name="Sawabe T."/>
            <person name="Sawabe T."/>
        </authorList>
    </citation>
    <scope>NUCLEOTIDE SEQUENCE [LARGE SCALE GENOMIC DNA]</scope>
    <source>
        <strain evidence="1">JCM 19294</strain>
    </source>
</reference>
<sequence>MRWIAYVLGVLAIGFLQFILFIIFVPDSCAYHSQSDERPFLIKYCYEGVHPTPNVLNIVLTIVIGLALGHFIAKRIQ</sequence>
<keyword evidence="2" id="KW-1185">Reference proteome</keyword>
<dbReference type="EMBL" id="BBML01000001">
    <property type="protein sequence ID" value="GAK95906.1"/>
    <property type="molecule type" value="Genomic_DNA"/>
</dbReference>
<dbReference type="RefSeq" id="WP_042276721.1">
    <property type="nucleotide sequence ID" value="NZ_BBML01000001.1"/>
</dbReference>
<dbReference type="Proteomes" id="UP000029221">
    <property type="component" value="Unassembled WGS sequence"/>
</dbReference>
<gene>
    <name evidence="1" type="ORF">JCM19294_2688</name>
</gene>
<comment type="caution">
    <text evidence="1">The sequence shown here is derived from an EMBL/GenBank/DDBJ whole genome shotgun (WGS) entry which is preliminary data.</text>
</comment>
<dbReference type="AlphaFoldDB" id="A0A090QK55"/>
<name>A0A090QK55_9FLAO</name>
<accession>A0A090QK55</accession>
<evidence type="ECO:0000313" key="2">
    <source>
        <dbReference type="Proteomes" id="UP000029221"/>
    </source>
</evidence>
<protein>
    <submittedName>
        <fullName evidence="1">Uncharacterized protein</fullName>
    </submittedName>
</protein>
<organism evidence="1 2">
    <name type="scientific">Nonlabens tegetincola</name>
    <dbReference type="NCBI Taxonomy" id="323273"/>
    <lineage>
        <taxon>Bacteria</taxon>
        <taxon>Pseudomonadati</taxon>
        <taxon>Bacteroidota</taxon>
        <taxon>Flavobacteriia</taxon>
        <taxon>Flavobacteriales</taxon>
        <taxon>Flavobacteriaceae</taxon>
        <taxon>Nonlabens</taxon>
    </lineage>
</organism>